<dbReference type="PANTHER" id="PTHR31675:SF8">
    <property type="entry name" value="AXIAL REGULATOR YABBY 4"/>
    <property type="match status" value="1"/>
</dbReference>
<dbReference type="Pfam" id="PF24868">
    <property type="entry name" value="YABBY_N"/>
    <property type="match status" value="1"/>
</dbReference>
<gene>
    <name evidence="2" type="primary">YAB4</name>
    <name evidence="2" type="ORF">MA16_Dca018354</name>
</gene>
<evidence type="ECO:0000313" key="3">
    <source>
        <dbReference type="Proteomes" id="UP000233837"/>
    </source>
</evidence>
<reference evidence="2 3" key="2">
    <citation type="journal article" date="2017" name="Nature">
        <title>The Apostasia genome and the evolution of orchids.</title>
        <authorList>
            <person name="Zhang G.Q."/>
            <person name="Liu K.W."/>
            <person name="Li Z."/>
            <person name="Lohaus R."/>
            <person name="Hsiao Y.Y."/>
            <person name="Niu S.C."/>
            <person name="Wang J.Y."/>
            <person name="Lin Y.C."/>
            <person name="Xu Q."/>
            <person name="Chen L.J."/>
            <person name="Yoshida K."/>
            <person name="Fujiwara S."/>
            <person name="Wang Z.W."/>
            <person name="Zhang Y.Q."/>
            <person name="Mitsuda N."/>
            <person name="Wang M."/>
            <person name="Liu G.H."/>
            <person name="Pecoraro L."/>
            <person name="Huang H.X."/>
            <person name="Xiao X.J."/>
            <person name="Lin M."/>
            <person name="Wu X.Y."/>
            <person name="Wu W.L."/>
            <person name="Chen Y.Y."/>
            <person name="Chang S.B."/>
            <person name="Sakamoto S."/>
            <person name="Ohme-Takagi M."/>
            <person name="Yagi M."/>
            <person name="Zeng S.J."/>
            <person name="Shen C.Y."/>
            <person name="Yeh C.M."/>
            <person name="Luo Y.B."/>
            <person name="Tsai W.C."/>
            <person name="Van de Peer Y."/>
            <person name="Liu Z.J."/>
        </authorList>
    </citation>
    <scope>NUCLEOTIDE SEQUENCE [LARGE SCALE GENOMIC DNA]</scope>
    <source>
        <tissue evidence="2">The whole plant</tissue>
    </source>
</reference>
<dbReference type="AlphaFoldDB" id="A0A2I0VWR2"/>
<organism evidence="2 3">
    <name type="scientific">Dendrobium catenatum</name>
    <dbReference type="NCBI Taxonomy" id="906689"/>
    <lineage>
        <taxon>Eukaryota</taxon>
        <taxon>Viridiplantae</taxon>
        <taxon>Streptophyta</taxon>
        <taxon>Embryophyta</taxon>
        <taxon>Tracheophyta</taxon>
        <taxon>Spermatophyta</taxon>
        <taxon>Magnoliopsida</taxon>
        <taxon>Liliopsida</taxon>
        <taxon>Asparagales</taxon>
        <taxon>Orchidaceae</taxon>
        <taxon>Epidendroideae</taxon>
        <taxon>Malaxideae</taxon>
        <taxon>Dendrobiinae</taxon>
        <taxon>Dendrobium</taxon>
    </lineage>
</organism>
<proteinExistence type="predicted"/>
<dbReference type="PANTHER" id="PTHR31675">
    <property type="entry name" value="PROTEIN YABBY 6-RELATED"/>
    <property type="match status" value="1"/>
</dbReference>
<dbReference type="GO" id="GO:0045165">
    <property type="term" value="P:cell fate commitment"/>
    <property type="evidence" value="ECO:0007669"/>
    <property type="project" value="TreeGrafter"/>
</dbReference>
<dbReference type="InterPro" id="IPR006780">
    <property type="entry name" value="YABBY"/>
</dbReference>
<dbReference type="EMBL" id="KZ503163">
    <property type="protein sequence ID" value="PKU67846.1"/>
    <property type="molecule type" value="Genomic_DNA"/>
</dbReference>
<dbReference type="GO" id="GO:0005634">
    <property type="term" value="C:nucleus"/>
    <property type="evidence" value="ECO:0007669"/>
    <property type="project" value="TreeGrafter"/>
</dbReference>
<name>A0A2I0VWR2_9ASPA</name>
<sequence length="162" mass="17787">MSTCSNQFSDLPCQLGYVQCSFCTTFLLVSVPCSSFLKVVTVKCGHCTGLLSVSLVRISFAPLQLLLHYLSYHQKNYHLAALSGDLYSFSGCFKNYRRFQTAGLTASNSGGSLTAGNTEKQQGMNGENEEKIYGYDGEEEADQFLGREDSPPPAIITINKRL</sequence>
<evidence type="ECO:0000259" key="1">
    <source>
        <dbReference type="Pfam" id="PF24868"/>
    </source>
</evidence>
<keyword evidence="3" id="KW-1185">Reference proteome</keyword>
<feature type="domain" description="YABBY N-terminal" evidence="1">
    <location>
        <begin position="14"/>
        <end position="63"/>
    </location>
</feature>
<accession>A0A2I0VWR2</accession>
<dbReference type="GO" id="GO:0009944">
    <property type="term" value="P:polarity specification of adaxial/abaxial axis"/>
    <property type="evidence" value="ECO:0007669"/>
    <property type="project" value="TreeGrafter"/>
</dbReference>
<evidence type="ECO:0000313" key="2">
    <source>
        <dbReference type="EMBL" id="PKU67846.1"/>
    </source>
</evidence>
<dbReference type="GO" id="GO:0048481">
    <property type="term" value="P:plant ovule development"/>
    <property type="evidence" value="ECO:0007669"/>
    <property type="project" value="TreeGrafter"/>
</dbReference>
<reference evidence="2 3" key="1">
    <citation type="journal article" date="2016" name="Sci. Rep.">
        <title>The Dendrobium catenatum Lindl. genome sequence provides insights into polysaccharide synthase, floral development and adaptive evolution.</title>
        <authorList>
            <person name="Zhang G.Q."/>
            <person name="Xu Q."/>
            <person name="Bian C."/>
            <person name="Tsai W.C."/>
            <person name="Yeh C.M."/>
            <person name="Liu K.W."/>
            <person name="Yoshida K."/>
            <person name="Zhang L.S."/>
            <person name="Chang S.B."/>
            <person name="Chen F."/>
            <person name="Shi Y."/>
            <person name="Su Y.Y."/>
            <person name="Zhang Y.Q."/>
            <person name="Chen L.J."/>
            <person name="Yin Y."/>
            <person name="Lin M."/>
            <person name="Huang H."/>
            <person name="Deng H."/>
            <person name="Wang Z.W."/>
            <person name="Zhu S.L."/>
            <person name="Zhao X."/>
            <person name="Deng C."/>
            <person name="Niu S.C."/>
            <person name="Huang J."/>
            <person name="Wang M."/>
            <person name="Liu G.H."/>
            <person name="Yang H.J."/>
            <person name="Xiao X.J."/>
            <person name="Hsiao Y.Y."/>
            <person name="Wu W.L."/>
            <person name="Chen Y.Y."/>
            <person name="Mitsuda N."/>
            <person name="Ohme-Takagi M."/>
            <person name="Luo Y.B."/>
            <person name="Van de Peer Y."/>
            <person name="Liu Z.J."/>
        </authorList>
    </citation>
    <scope>NUCLEOTIDE SEQUENCE [LARGE SCALE GENOMIC DNA]</scope>
    <source>
        <tissue evidence="2">The whole plant</tissue>
    </source>
</reference>
<dbReference type="InterPro" id="IPR056776">
    <property type="entry name" value="YABBY_N"/>
</dbReference>
<dbReference type="Proteomes" id="UP000233837">
    <property type="component" value="Unassembled WGS sequence"/>
</dbReference>
<protein>
    <submittedName>
        <fullName evidence="2">Axial regulator YABBY 4</fullName>
    </submittedName>
</protein>